<dbReference type="Proteomes" id="UP000287996">
    <property type="component" value="Unassembled WGS sequence"/>
</dbReference>
<comment type="caution">
    <text evidence="1">The sequence shown here is derived from an EMBL/GenBank/DDBJ whole genome shotgun (WGS) entry which is preliminary data.</text>
</comment>
<dbReference type="OrthoDB" id="278786at2"/>
<dbReference type="EMBL" id="PIQH01000012">
    <property type="protein sequence ID" value="RUO76892.1"/>
    <property type="molecule type" value="Genomic_DNA"/>
</dbReference>
<keyword evidence="2" id="KW-1185">Reference proteome</keyword>
<reference evidence="1 2" key="1">
    <citation type="journal article" date="2011" name="Front. Microbiol.">
        <title>Genomic signatures of strain selection and enhancement in Bacillus atrophaeus var. globigii, a historical biowarfare simulant.</title>
        <authorList>
            <person name="Gibbons H.S."/>
            <person name="Broomall S.M."/>
            <person name="McNew L.A."/>
            <person name="Daligault H."/>
            <person name="Chapman C."/>
            <person name="Bruce D."/>
            <person name="Karavis M."/>
            <person name="Krepps M."/>
            <person name="McGregor P.A."/>
            <person name="Hong C."/>
            <person name="Park K.H."/>
            <person name="Akmal A."/>
            <person name="Feldman A."/>
            <person name="Lin J.S."/>
            <person name="Chang W.E."/>
            <person name="Higgs B.W."/>
            <person name="Demirev P."/>
            <person name="Lindquist J."/>
            <person name="Liem A."/>
            <person name="Fochler E."/>
            <person name="Read T.D."/>
            <person name="Tapia R."/>
            <person name="Johnson S."/>
            <person name="Bishop-Lilly K.A."/>
            <person name="Detter C."/>
            <person name="Han C."/>
            <person name="Sozhamannan S."/>
            <person name="Rosenzweig C.N."/>
            <person name="Skowronski E.W."/>
        </authorList>
    </citation>
    <scope>NUCLEOTIDE SEQUENCE [LARGE SCALE GENOMIC DNA]</scope>
    <source>
        <strain evidence="1 2">CC-PW-9</strain>
    </source>
</reference>
<sequence length="171" mass="19658">MAWLKRLTILLAMGLPLLAAAHRYFFGMVEISVNDHTGNTEIIHQYALHDVQLAMTKKYQKDFRLDQPDAREKIHKWVNENFSVQDADGNNIDLSWVGMEADYQNIWIYQEVLGKQDPCGWQVRNRLLMNAFPPQVNNVDYAAPSYHGTVALTNQKDSATLTCYTGKQQKQ</sequence>
<dbReference type="RefSeq" id="WP_126842654.1">
    <property type="nucleotide sequence ID" value="NZ_PIQH01000012.1"/>
</dbReference>
<dbReference type="AlphaFoldDB" id="A0A432ZHZ1"/>
<evidence type="ECO:0000313" key="2">
    <source>
        <dbReference type="Proteomes" id="UP000287996"/>
    </source>
</evidence>
<dbReference type="InterPro" id="IPR046525">
    <property type="entry name" value="DUF6702"/>
</dbReference>
<proteinExistence type="predicted"/>
<gene>
    <name evidence="1" type="ORF">CWI84_11075</name>
</gene>
<dbReference type="Pfam" id="PF20420">
    <property type="entry name" value="DUF6702"/>
    <property type="match status" value="1"/>
</dbReference>
<protein>
    <submittedName>
        <fullName evidence="1">Uncharacterized protein</fullName>
    </submittedName>
</protein>
<name>A0A432ZHZ1_9GAMM</name>
<organism evidence="1 2">
    <name type="scientific">Idiomarina tyrosinivorans</name>
    <dbReference type="NCBI Taxonomy" id="1445662"/>
    <lineage>
        <taxon>Bacteria</taxon>
        <taxon>Pseudomonadati</taxon>
        <taxon>Pseudomonadota</taxon>
        <taxon>Gammaproteobacteria</taxon>
        <taxon>Alteromonadales</taxon>
        <taxon>Idiomarinaceae</taxon>
        <taxon>Idiomarina</taxon>
    </lineage>
</organism>
<evidence type="ECO:0000313" key="1">
    <source>
        <dbReference type="EMBL" id="RUO76892.1"/>
    </source>
</evidence>
<accession>A0A432ZHZ1</accession>